<dbReference type="SUPFAM" id="SSF53474">
    <property type="entry name" value="alpha/beta-Hydrolases"/>
    <property type="match status" value="1"/>
</dbReference>
<dbReference type="Proteomes" id="UP001065593">
    <property type="component" value="Unassembled WGS sequence"/>
</dbReference>
<dbReference type="RefSeq" id="WP_264989389.1">
    <property type="nucleotide sequence ID" value="NZ_BRZA01000003.1"/>
</dbReference>
<accession>A0ABQ5NMK1</accession>
<dbReference type="Pfam" id="PF05448">
    <property type="entry name" value="AXE1"/>
    <property type="match status" value="1"/>
</dbReference>
<evidence type="ECO:0000313" key="2">
    <source>
        <dbReference type="EMBL" id="GLC89578.1"/>
    </source>
</evidence>
<sequence length="320" mass="36517">MHIDMPLYQLKKYQGKSVRPKDFDVYWEEGLKEVTSLPEDYELVPAAVESDFADCFHLYFTGTGGARIHAKFVQPKEVKQESPGLVMFHGYSVDSGDWLDKLAYAAQGITVLAMDCRGQGGLSEDTLQVKGPTLRGHVIRGIEDPNPNNLYFRHVFLDTVKSVRVLQSMDHIDPERIGVWGISQGGALAVACAALVPEVKEVATVYPFLSDYRRVWEDMDIQSTAYEEIAAYFKTRDPNHEREEEVFERLGYIDIQYLATRIKGNVQWALAMKDLICPPSTQFATYNKISSHKEMIIFYEYGHEHLPGMADRMFEQMKQL</sequence>
<dbReference type="PANTHER" id="PTHR40111:SF1">
    <property type="entry name" value="CEPHALOSPORIN-C DEACETYLASE"/>
    <property type="match status" value="1"/>
</dbReference>
<gene>
    <name evidence="2" type="primary">axe1</name>
    <name evidence="2" type="ORF">LYSBPC_27050</name>
</gene>
<dbReference type="EMBL" id="BRZA01000003">
    <property type="protein sequence ID" value="GLC89578.1"/>
    <property type="molecule type" value="Genomic_DNA"/>
</dbReference>
<reference evidence="2" key="1">
    <citation type="submission" date="2022-08" db="EMBL/GenBank/DDBJ databases">
        <title>Draft genome sequence of Lysinibacillus sp. strain KH24.</title>
        <authorList>
            <person name="Kanbe H."/>
            <person name="Itoh H."/>
        </authorList>
    </citation>
    <scope>NUCLEOTIDE SEQUENCE</scope>
    <source>
        <strain evidence="2">KH24</strain>
    </source>
</reference>
<name>A0ABQ5NMK1_9BACI</name>
<evidence type="ECO:0000259" key="1">
    <source>
        <dbReference type="Pfam" id="PF05448"/>
    </source>
</evidence>
<keyword evidence="3" id="KW-1185">Reference proteome</keyword>
<evidence type="ECO:0000313" key="3">
    <source>
        <dbReference type="Proteomes" id="UP001065593"/>
    </source>
</evidence>
<feature type="domain" description="Acetyl xylan esterase" evidence="1">
    <location>
        <begin position="3"/>
        <end position="315"/>
    </location>
</feature>
<comment type="caution">
    <text evidence="2">The sequence shown here is derived from an EMBL/GenBank/DDBJ whole genome shotgun (WGS) entry which is preliminary data.</text>
</comment>
<dbReference type="PANTHER" id="PTHR40111">
    <property type="entry name" value="CEPHALOSPORIN-C DEACETYLASE"/>
    <property type="match status" value="1"/>
</dbReference>
<dbReference type="InterPro" id="IPR039069">
    <property type="entry name" value="CE7"/>
</dbReference>
<protein>
    <submittedName>
        <fullName evidence="2">Acetylxylan esterase</fullName>
    </submittedName>
</protein>
<dbReference type="InterPro" id="IPR029058">
    <property type="entry name" value="AB_hydrolase_fold"/>
</dbReference>
<organism evidence="2 3">
    <name type="scientific">Lysinibacillus piscis</name>
    <dbReference type="NCBI Taxonomy" id="2518931"/>
    <lineage>
        <taxon>Bacteria</taxon>
        <taxon>Bacillati</taxon>
        <taxon>Bacillota</taxon>
        <taxon>Bacilli</taxon>
        <taxon>Bacillales</taxon>
        <taxon>Bacillaceae</taxon>
        <taxon>Lysinibacillus</taxon>
    </lineage>
</organism>
<proteinExistence type="predicted"/>
<dbReference type="Gene3D" id="3.40.50.1820">
    <property type="entry name" value="alpha/beta hydrolase"/>
    <property type="match status" value="1"/>
</dbReference>
<dbReference type="InterPro" id="IPR008391">
    <property type="entry name" value="AXE1_dom"/>
</dbReference>